<evidence type="ECO:0000313" key="2">
    <source>
        <dbReference type="EMBL" id="MDT0323181.1"/>
    </source>
</evidence>
<evidence type="ECO:0000313" key="3">
    <source>
        <dbReference type="Proteomes" id="UP001183420"/>
    </source>
</evidence>
<dbReference type="PANTHER" id="PTHR34293">
    <property type="entry name" value="HTH-TYPE TRANSCRIPTIONAL REGULATOR TRMBL2"/>
    <property type="match status" value="1"/>
</dbReference>
<dbReference type="InterPro" id="IPR051797">
    <property type="entry name" value="TrmB-like"/>
</dbReference>
<reference evidence="3" key="1">
    <citation type="submission" date="2023-07" db="EMBL/GenBank/DDBJ databases">
        <title>30 novel species of actinomycetes from the DSMZ collection.</title>
        <authorList>
            <person name="Nouioui I."/>
        </authorList>
    </citation>
    <scope>NUCLEOTIDE SEQUENCE [LARGE SCALE GENOMIC DNA]</scope>
    <source>
        <strain evidence="3">DSM 44918</strain>
    </source>
</reference>
<name>A0ABU2M023_9ACTN</name>
<dbReference type="SUPFAM" id="SSF46894">
    <property type="entry name" value="C-terminal effector domain of the bipartite response regulators"/>
    <property type="match status" value="1"/>
</dbReference>
<evidence type="ECO:0000259" key="1">
    <source>
        <dbReference type="SMART" id="SM00421"/>
    </source>
</evidence>
<organism evidence="2 3">
    <name type="scientific">Streptomyces millisiae</name>
    <dbReference type="NCBI Taxonomy" id="3075542"/>
    <lineage>
        <taxon>Bacteria</taxon>
        <taxon>Bacillati</taxon>
        <taxon>Actinomycetota</taxon>
        <taxon>Actinomycetes</taxon>
        <taxon>Kitasatosporales</taxon>
        <taxon>Streptomycetaceae</taxon>
        <taxon>Streptomyces</taxon>
    </lineage>
</organism>
<dbReference type="EMBL" id="JAVREM010000090">
    <property type="protein sequence ID" value="MDT0323181.1"/>
    <property type="molecule type" value="Genomic_DNA"/>
</dbReference>
<gene>
    <name evidence="2" type="ORF">RNC47_33235</name>
</gene>
<dbReference type="Gene3D" id="1.10.10.10">
    <property type="entry name" value="Winged helix-like DNA-binding domain superfamily/Winged helix DNA-binding domain"/>
    <property type="match status" value="1"/>
</dbReference>
<dbReference type="InterPro" id="IPR036390">
    <property type="entry name" value="WH_DNA-bd_sf"/>
</dbReference>
<dbReference type="RefSeq" id="WP_311604258.1">
    <property type="nucleotide sequence ID" value="NZ_JAVREM010000090.1"/>
</dbReference>
<dbReference type="SMART" id="SM00421">
    <property type="entry name" value="HTH_LUXR"/>
    <property type="match status" value="1"/>
</dbReference>
<proteinExistence type="predicted"/>
<dbReference type="InterPro" id="IPR016032">
    <property type="entry name" value="Sig_transdc_resp-reg_C-effctor"/>
</dbReference>
<dbReference type="PANTHER" id="PTHR34293:SF1">
    <property type="entry name" value="HTH-TYPE TRANSCRIPTIONAL REGULATOR TRMBL2"/>
    <property type="match status" value="1"/>
</dbReference>
<feature type="domain" description="HTH luxR-type" evidence="1">
    <location>
        <begin position="260"/>
        <end position="317"/>
    </location>
</feature>
<dbReference type="InterPro" id="IPR000792">
    <property type="entry name" value="Tscrpt_reg_LuxR_C"/>
</dbReference>
<dbReference type="InterPro" id="IPR036388">
    <property type="entry name" value="WH-like_DNA-bd_sf"/>
</dbReference>
<accession>A0ABU2M023</accession>
<dbReference type="SUPFAM" id="SSF46785">
    <property type="entry name" value="Winged helix' DNA-binding domain"/>
    <property type="match status" value="1"/>
</dbReference>
<comment type="caution">
    <text evidence="2">The sequence shown here is derived from an EMBL/GenBank/DDBJ whole genome shotgun (WGS) entry which is preliminary data.</text>
</comment>
<protein>
    <submittedName>
        <fullName evidence="2">Helix-turn-helix transcriptional regulator</fullName>
    </submittedName>
</protein>
<sequence>MGEIALSFLGVSGEDERVYRHCLRRPRTTLSELCATLGLDPVDALPRLRRLRSLGLVRLAPGGRIAPALPETAVARLAAATNGRGAGHESGRVMASLASLRAEAATAGGSAAGRPGVELVTDLADIRDRVTDWAFQACDEVLSMTPWSAITPEYLAFARPIALRCLRRGVRFRSIMVADSLGHPPTAAYIDELARNGAGVRLVPTATERLLMSDRRVALLPARGDVLDHGALIVTEPGIVASVASLFERAWAQAEPHPRPAGLPETERRVLAAMCSGSLDETGARAVGVSVRTYRRRVADLMRQLGAGSRAQAALLARERGWI</sequence>
<keyword evidence="3" id="KW-1185">Reference proteome</keyword>
<dbReference type="Proteomes" id="UP001183420">
    <property type="component" value="Unassembled WGS sequence"/>
</dbReference>